<dbReference type="GO" id="GO:0019695">
    <property type="term" value="P:choline metabolic process"/>
    <property type="evidence" value="ECO:0007669"/>
    <property type="project" value="TreeGrafter"/>
</dbReference>
<comment type="caution">
    <text evidence="16">The sequence shown here is derived from an EMBL/GenBank/DDBJ whole genome shotgun (WGS) entry which is preliminary data.</text>
</comment>
<keyword evidence="7" id="KW-1015">Disulfide bond</keyword>
<evidence type="ECO:0000256" key="4">
    <source>
        <dbReference type="ARBA" id="ARBA00022525"/>
    </source>
</evidence>
<dbReference type="GO" id="GO:0005886">
    <property type="term" value="C:plasma membrane"/>
    <property type="evidence" value="ECO:0007669"/>
    <property type="project" value="TreeGrafter"/>
</dbReference>
<dbReference type="InterPro" id="IPR050654">
    <property type="entry name" value="AChE-related_enzymes"/>
</dbReference>
<dbReference type="OrthoDB" id="9000293at2759"/>
<proteinExistence type="inferred from homology"/>
<comment type="catalytic activity">
    <reaction evidence="9">
        <text>an acylcholine + H2O = a carboxylate + choline + H(+)</text>
        <dbReference type="Rhea" id="RHEA:21964"/>
        <dbReference type="ChEBI" id="CHEBI:15354"/>
        <dbReference type="ChEBI" id="CHEBI:15377"/>
        <dbReference type="ChEBI" id="CHEBI:15378"/>
        <dbReference type="ChEBI" id="CHEBI:29067"/>
        <dbReference type="ChEBI" id="CHEBI:35287"/>
        <dbReference type="EC" id="3.1.1.8"/>
    </reaction>
</comment>
<evidence type="ECO:0000313" key="16">
    <source>
        <dbReference type="EMBL" id="NXU52916.1"/>
    </source>
</evidence>
<keyword evidence="17" id="KW-1185">Reference proteome</keyword>
<feature type="domain" description="Acetylcholinesterase tetramerisation" evidence="15">
    <location>
        <begin position="565"/>
        <end position="599"/>
    </location>
</feature>
<dbReference type="InterPro" id="IPR019819">
    <property type="entry name" value="Carboxylesterase_B_CS"/>
</dbReference>
<reference evidence="16 17" key="1">
    <citation type="submission" date="2019-09" db="EMBL/GenBank/DDBJ databases">
        <title>Bird 10,000 Genomes (B10K) Project - Family phase.</title>
        <authorList>
            <person name="Zhang G."/>
        </authorList>
    </citation>
    <scope>NUCLEOTIDE SEQUENCE [LARGE SCALE GENOMIC DNA]</scope>
    <source>
        <strain evidence="16">B10K-DU-029-46</strain>
    </source>
</reference>
<evidence type="ECO:0000313" key="17">
    <source>
        <dbReference type="Proteomes" id="UP000582182"/>
    </source>
</evidence>
<evidence type="ECO:0000256" key="3">
    <source>
        <dbReference type="ARBA" id="ARBA00022487"/>
    </source>
</evidence>
<comment type="function">
    <text evidence="10">Esterase with broad substrate specificity. Contributes to the inactivation of the neurotransmitter acetylcholine. Can degrade neurotoxic organophosphate esters.</text>
</comment>
<dbReference type="InterPro" id="IPR014788">
    <property type="entry name" value="AChE_tetra"/>
</dbReference>
<feature type="active site" description="Acyl-ester intermediate" evidence="12">
    <location>
        <position position="226"/>
    </location>
</feature>
<dbReference type="SUPFAM" id="SSF53474">
    <property type="entry name" value="alpha/beta-Hydrolases"/>
    <property type="match status" value="1"/>
</dbReference>
<gene>
    <name evidence="16" type="primary">Bche</name>
    <name evidence="16" type="ORF">TURVEL_R02473</name>
</gene>
<keyword evidence="13" id="KW-0732">Signal</keyword>
<organism evidence="16 17">
    <name type="scientific">Turnix velox</name>
    <name type="common">Little buttonquail</name>
    <dbReference type="NCBI Taxonomy" id="2529409"/>
    <lineage>
        <taxon>Eukaryota</taxon>
        <taxon>Metazoa</taxon>
        <taxon>Chordata</taxon>
        <taxon>Craniata</taxon>
        <taxon>Vertebrata</taxon>
        <taxon>Euteleostomi</taxon>
        <taxon>Archelosauria</taxon>
        <taxon>Archosauria</taxon>
        <taxon>Dinosauria</taxon>
        <taxon>Saurischia</taxon>
        <taxon>Theropoda</taxon>
        <taxon>Coelurosauria</taxon>
        <taxon>Aves</taxon>
        <taxon>Neognathae</taxon>
        <taxon>Neoaves</taxon>
        <taxon>Charadriiformes</taxon>
        <taxon>Turnicidae</taxon>
        <taxon>Turnix</taxon>
    </lineage>
</organism>
<evidence type="ECO:0000256" key="5">
    <source>
        <dbReference type="ARBA" id="ARBA00022553"/>
    </source>
</evidence>
<dbReference type="PROSITE" id="PS00122">
    <property type="entry name" value="CARBOXYLESTERASE_B_1"/>
    <property type="match status" value="1"/>
</dbReference>
<feature type="chain" id="PRO_5029941067" description="Carboxylic ester hydrolase" evidence="13">
    <location>
        <begin position="30"/>
        <end position="603"/>
    </location>
</feature>
<evidence type="ECO:0000256" key="1">
    <source>
        <dbReference type="ARBA" id="ARBA00004613"/>
    </source>
</evidence>
<dbReference type="PANTHER" id="PTHR43918:SF5">
    <property type="entry name" value="CHOLINESTERASE"/>
    <property type="match status" value="1"/>
</dbReference>
<accession>A0A7L3LFX0</accession>
<dbReference type="InterPro" id="IPR000997">
    <property type="entry name" value="Cholinesterase"/>
</dbReference>
<dbReference type="CDD" id="cd00312">
    <property type="entry name" value="Esterase_lipase"/>
    <property type="match status" value="1"/>
</dbReference>
<feature type="non-terminal residue" evidence="16">
    <location>
        <position position="1"/>
    </location>
</feature>
<protein>
    <recommendedName>
        <fullName evidence="13">Carboxylic ester hydrolase</fullName>
        <ecNumber evidence="13">3.1.1.-</ecNumber>
    </recommendedName>
</protein>
<dbReference type="GO" id="GO:0005615">
    <property type="term" value="C:extracellular space"/>
    <property type="evidence" value="ECO:0007669"/>
    <property type="project" value="TreeGrafter"/>
</dbReference>
<evidence type="ECO:0000256" key="2">
    <source>
        <dbReference type="ARBA" id="ARBA00005964"/>
    </source>
</evidence>
<dbReference type="PRINTS" id="PR00878">
    <property type="entry name" value="CHOLNESTRASE"/>
</dbReference>
<dbReference type="EC" id="3.1.1.-" evidence="13"/>
<evidence type="ECO:0000256" key="13">
    <source>
        <dbReference type="RuleBase" id="RU361235"/>
    </source>
</evidence>
<keyword evidence="5" id="KW-0597">Phosphoprotein</keyword>
<dbReference type="PANTHER" id="PTHR43918">
    <property type="entry name" value="ACETYLCHOLINESTERASE"/>
    <property type="match status" value="1"/>
</dbReference>
<keyword evidence="8" id="KW-0325">Glycoprotein</keyword>
<dbReference type="Pfam" id="PF00135">
    <property type="entry name" value="COesterase"/>
    <property type="match status" value="1"/>
</dbReference>
<dbReference type="InterPro" id="IPR029058">
    <property type="entry name" value="AB_hydrolase_fold"/>
</dbReference>
<evidence type="ECO:0000259" key="14">
    <source>
        <dbReference type="Pfam" id="PF00135"/>
    </source>
</evidence>
<feature type="signal peptide" evidence="13">
    <location>
        <begin position="1"/>
        <end position="29"/>
    </location>
</feature>
<comment type="subcellular location">
    <subcellularLocation>
        <location evidence="1">Secreted</location>
    </subcellularLocation>
</comment>
<comment type="similarity">
    <text evidence="2 13">Belongs to the type-B carboxylesterase/lipase family.</text>
</comment>
<evidence type="ECO:0000256" key="7">
    <source>
        <dbReference type="ARBA" id="ARBA00023157"/>
    </source>
</evidence>
<dbReference type="PROSITE" id="PS00941">
    <property type="entry name" value="CARBOXYLESTERASE_B_2"/>
    <property type="match status" value="1"/>
</dbReference>
<evidence type="ECO:0000256" key="11">
    <source>
        <dbReference type="ARBA" id="ARBA00038819"/>
    </source>
</evidence>
<evidence type="ECO:0000259" key="15">
    <source>
        <dbReference type="Pfam" id="PF08674"/>
    </source>
</evidence>
<evidence type="ECO:0000256" key="10">
    <source>
        <dbReference type="ARBA" id="ARBA00037444"/>
    </source>
</evidence>
<dbReference type="AlphaFoldDB" id="A0A7L3LFX0"/>
<feature type="active site" description="Charge relay system" evidence="12">
    <location>
        <position position="353"/>
    </location>
</feature>
<dbReference type="EMBL" id="VZTY01016429">
    <property type="protein sequence ID" value="NXU52916.1"/>
    <property type="molecule type" value="Genomic_DNA"/>
</dbReference>
<dbReference type="Proteomes" id="UP000582182">
    <property type="component" value="Unassembled WGS sequence"/>
</dbReference>
<evidence type="ECO:0000256" key="12">
    <source>
        <dbReference type="PIRSR" id="PIRSR600997-1"/>
    </source>
</evidence>
<dbReference type="GO" id="GO:0003990">
    <property type="term" value="F:acetylcholinesterase activity"/>
    <property type="evidence" value="ECO:0007669"/>
    <property type="project" value="TreeGrafter"/>
</dbReference>
<evidence type="ECO:0000256" key="6">
    <source>
        <dbReference type="ARBA" id="ARBA00022801"/>
    </source>
</evidence>
<sequence length="603" mass="68069">MMWTSGTRLNPRFLMWLLLLHVFITKVTPEDNIITTKKGRVRGTTLQVLGGTVTAFLGIPYAQPPVGRLRFQKPLPREKWSDVWDATKHANSCYQLLDTTYPGFPGSEMWNPKTSLSEDCLYLNVWVPSPKPKNATVMVWIYGGGFETGSTSLPVYDGKFLARVERVIVVSMNYRTGALGFLALPGNQDAPGNAGLFDQRLALEWVQENIGAFGGNPKSVTIFGESAGAASVNYHILSPGSHPLFTRAILQSGSANAPWAAVTASVARNRTVALAKQLQCPTSNETELILCLQNKDPQDILENEHLVVKHDFAIAIYFSPTVDGDFLLDMPDTLIQKGLFKQTQILVGVNKDEGSGFLAYGVPGLSKDGDGLINRTEYEAALNFYFPEVSRLAIESIIFQYTDWENEEKPEYYRDNLDDIVGDYHIICPAVEFAKKFAQVGHNAFFYFFEHRSSKLPWPEWMGVMHGYEIEFVFGLPLERRVNYTKAEETLSRSMLRYWASFAKTGTPNGTLINGTRWPVFTSTEQKYLTLNTNTSEILTKLRAQPCRFWSVFFPKVVELTGNIDEAEQEWKAGFHRWNNYMSDWKNQFNDYTSKKERCAGSN</sequence>
<dbReference type="GO" id="GO:0006581">
    <property type="term" value="P:acetylcholine catabolic process"/>
    <property type="evidence" value="ECO:0007669"/>
    <property type="project" value="TreeGrafter"/>
</dbReference>
<name>A0A7L3LFX0_9CHAR</name>
<dbReference type="Pfam" id="PF08674">
    <property type="entry name" value="AChE_tetra"/>
    <property type="match status" value="1"/>
</dbReference>
<comment type="subunit">
    <text evidence="11">Homotetramer; disulfide-linked. Dimer of dimers.</text>
</comment>
<evidence type="ECO:0000256" key="8">
    <source>
        <dbReference type="ARBA" id="ARBA00023180"/>
    </source>
</evidence>
<keyword evidence="3" id="KW-0719">Serine esterase</keyword>
<dbReference type="InterPro" id="IPR002018">
    <property type="entry name" value="CarbesteraseB"/>
</dbReference>
<feature type="active site" description="Charge relay system" evidence="12">
    <location>
        <position position="466"/>
    </location>
</feature>
<feature type="domain" description="Carboxylesterase type B" evidence="14">
    <location>
        <begin position="31"/>
        <end position="550"/>
    </location>
</feature>
<dbReference type="Gene3D" id="3.40.50.1820">
    <property type="entry name" value="alpha/beta hydrolase"/>
    <property type="match status" value="1"/>
</dbReference>
<feature type="non-terminal residue" evidence="16">
    <location>
        <position position="603"/>
    </location>
</feature>
<keyword evidence="6 13" id="KW-0378">Hydrolase</keyword>
<evidence type="ECO:0000256" key="9">
    <source>
        <dbReference type="ARBA" id="ARBA00036543"/>
    </source>
</evidence>
<dbReference type="InterPro" id="IPR019826">
    <property type="entry name" value="Carboxylesterase_B_AS"/>
</dbReference>
<dbReference type="FunFam" id="3.40.50.1820:FF:000029">
    <property type="entry name" value="Acetylcholinesterase"/>
    <property type="match status" value="1"/>
</dbReference>
<keyword evidence="4" id="KW-0964">Secreted</keyword>